<organism evidence="1 2">
    <name type="scientific">Burkholderia glumae</name>
    <name type="common">Pseudomonas glumae</name>
    <dbReference type="NCBI Taxonomy" id="337"/>
    <lineage>
        <taxon>Bacteria</taxon>
        <taxon>Pseudomonadati</taxon>
        <taxon>Pseudomonadota</taxon>
        <taxon>Betaproteobacteria</taxon>
        <taxon>Burkholderiales</taxon>
        <taxon>Burkholderiaceae</taxon>
        <taxon>Burkholderia</taxon>
    </lineage>
</organism>
<proteinExistence type="predicted"/>
<dbReference type="GeneID" id="45693193"/>
<gene>
    <name evidence="1" type="ORF">I6H06_28590</name>
</gene>
<dbReference type="RefSeq" id="WP_017432455.1">
    <property type="nucleotide sequence ID" value="NZ_CP033638.1"/>
</dbReference>
<sequence>MTTKMQEDIVDWLQQHGNGAFSKLQLHFVRTGRSQEFRPAIEALLEAGRVAIIGDAVKLIDK</sequence>
<dbReference type="Proteomes" id="UP000594892">
    <property type="component" value="Plasmid unnamed1"/>
</dbReference>
<evidence type="ECO:0000313" key="1">
    <source>
        <dbReference type="EMBL" id="QPQ94721.1"/>
    </source>
</evidence>
<dbReference type="EMBL" id="CP065602">
    <property type="protein sequence ID" value="QPQ94721.1"/>
    <property type="molecule type" value="Genomic_DNA"/>
</dbReference>
<protein>
    <submittedName>
        <fullName evidence="1">Uncharacterized protein</fullName>
    </submittedName>
</protein>
<dbReference type="AlphaFoldDB" id="A0AAQ0BW21"/>
<keyword evidence="1" id="KW-0614">Plasmid</keyword>
<name>A0AAQ0BW21_BURGL</name>
<evidence type="ECO:0000313" key="2">
    <source>
        <dbReference type="Proteomes" id="UP000594892"/>
    </source>
</evidence>
<accession>A0AAQ0BW21</accession>
<reference evidence="1 2" key="1">
    <citation type="submission" date="2020-12" db="EMBL/GenBank/DDBJ databases">
        <title>FDA dAtabase for Regulatory Grade micrObial Sequences (FDA-ARGOS): Supporting development and validation of Infectious Disease Dx tests.</title>
        <authorList>
            <person name="Minogue T."/>
            <person name="Wolcott M."/>
            <person name="Wasieloski L."/>
            <person name="Aguilar W."/>
            <person name="Moore D."/>
            <person name="Jaissle J."/>
            <person name="Tallon L."/>
            <person name="Sadzewicz L."/>
            <person name="Zhao X."/>
            <person name="Boylan J."/>
            <person name="Ott S."/>
            <person name="Bowen H."/>
            <person name="Vavikolanu K."/>
            <person name="Mehta A."/>
            <person name="Aluvathingal J."/>
            <person name="Nadendla S."/>
            <person name="Yan Y."/>
            <person name="Sichtig H."/>
        </authorList>
    </citation>
    <scope>NUCLEOTIDE SEQUENCE [LARGE SCALE GENOMIC DNA]</scope>
    <source>
        <strain evidence="1 2">FDAARGOS_949</strain>
        <plasmid evidence="1 2">unnamed1</plasmid>
    </source>
</reference>
<geneLocation type="plasmid" evidence="1 2">
    <name>unnamed1</name>
</geneLocation>